<dbReference type="GO" id="GO:0022857">
    <property type="term" value="F:transmembrane transporter activity"/>
    <property type="evidence" value="ECO:0007669"/>
    <property type="project" value="InterPro"/>
</dbReference>
<dbReference type="GO" id="GO:0006865">
    <property type="term" value="P:amino acid transport"/>
    <property type="evidence" value="ECO:0007669"/>
    <property type="project" value="UniProtKB-KW"/>
</dbReference>
<evidence type="ECO:0000313" key="10">
    <source>
        <dbReference type="EMBL" id="GIO49080.1"/>
    </source>
</evidence>
<comment type="subcellular location">
    <subcellularLocation>
        <location evidence="1">Cell membrane</location>
        <topology evidence="1">Multi-pass membrane protein</topology>
    </subcellularLocation>
</comment>
<proteinExistence type="inferred from homology"/>
<evidence type="ECO:0000256" key="8">
    <source>
        <dbReference type="ARBA" id="ARBA00037998"/>
    </source>
</evidence>
<feature type="transmembrane region" description="Helical" evidence="9">
    <location>
        <begin position="7"/>
        <end position="31"/>
    </location>
</feature>
<evidence type="ECO:0000256" key="6">
    <source>
        <dbReference type="ARBA" id="ARBA00022989"/>
    </source>
</evidence>
<dbReference type="Pfam" id="PF02653">
    <property type="entry name" value="BPD_transp_2"/>
    <property type="match status" value="1"/>
</dbReference>
<evidence type="ECO:0000256" key="4">
    <source>
        <dbReference type="ARBA" id="ARBA00022692"/>
    </source>
</evidence>
<organism evidence="10 11">
    <name type="scientific">Paenibacillus azoreducens</name>
    <dbReference type="NCBI Taxonomy" id="116718"/>
    <lineage>
        <taxon>Bacteria</taxon>
        <taxon>Bacillati</taxon>
        <taxon>Bacillota</taxon>
        <taxon>Bacilli</taxon>
        <taxon>Bacillales</taxon>
        <taxon>Paenibacillaceae</taxon>
        <taxon>Paenibacillus</taxon>
    </lineage>
</organism>
<feature type="transmembrane region" description="Helical" evidence="9">
    <location>
        <begin position="186"/>
        <end position="207"/>
    </location>
</feature>
<dbReference type="InterPro" id="IPR001851">
    <property type="entry name" value="ABC_transp_permease"/>
</dbReference>
<gene>
    <name evidence="10" type="ORF">J34TS1_38450</name>
</gene>
<keyword evidence="7 9" id="KW-0472">Membrane</keyword>
<comment type="caution">
    <text evidence="10">The sequence shown here is derived from an EMBL/GenBank/DDBJ whole genome shotgun (WGS) entry which is preliminary data.</text>
</comment>
<evidence type="ECO:0000256" key="9">
    <source>
        <dbReference type="SAM" id="Phobius"/>
    </source>
</evidence>
<evidence type="ECO:0000313" key="11">
    <source>
        <dbReference type="Proteomes" id="UP000682811"/>
    </source>
</evidence>
<feature type="transmembrane region" description="Helical" evidence="9">
    <location>
        <begin position="51"/>
        <end position="74"/>
    </location>
</feature>
<name>A0A919YI35_9BACL</name>
<protein>
    <submittedName>
        <fullName evidence="10">Branched-chain amino acid ABC transporter permease</fullName>
    </submittedName>
</protein>
<reference evidence="10 11" key="1">
    <citation type="submission" date="2021-03" db="EMBL/GenBank/DDBJ databases">
        <title>Antimicrobial resistance genes in bacteria isolated from Japanese honey, and their potential for conferring macrolide and lincosamide resistance in the American foulbrood pathogen Paenibacillus larvae.</title>
        <authorList>
            <person name="Okamoto M."/>
            <person name="Kumagai M."/>
            <person name="Kanamori H."/>
            <person name="Takamatsu D."/>
        </authorList>
    </citation>
    <scope>NUCLEOTIDE SEQUENCE [LARGE SCALE GENOMIC DNA]</scope>
    <source>
        <strain evidence="10 11">J34TS1</strain>
    </source>
</reference>
<evidence type="ECO:0000256" key="7">
    <source>
        <dbReference type="ARBA" id="ARBA00023136"/>
    </source>
</evidence>
<dbReference type="GO" id="GO:0005886">
    <property type="term" value="C:plasma membrane"/>
    <property type="evidence" value="ECO:0007669"/>
    <property type="project" value="UniProtKB-SubCell"/>
</dbReference>
<dbReference type="InterPro" id="IPR052157">
    <property type="entry name" value="BCAA_transport_permease"/>
</dbReference>
<feature type="transmembrane region" description="Helical" evidence="9">
    <location>
        <begin position="94"/>
        <end position="112"/>
    </location>
</feature>
<accession>A0A919YI35</accession>
<dbReference type="EMBL" id="BORT01000018">
    <property type="protein sequence ID" value="GIO49080.1"/>
    <property type="molecule type" value="Genomic_DNA"/>
</dbReference>
<keyword evidence="4 9" id="KW-0812">Transmembrane</keyword>
<dbReference type="PANTHER" id="PTHR11795">
    <property type="entry name" value="BRANCHED-CHAIN AMINO ACID TRANSPORT SYSTEM PERMEASE PROTEIN LIVH"/>
    <property type="match status" value="1"/>
</dbReference>
<sequence length="289" mass="30313">MNQLLNLIVNGLATGMLVFLLAAGLTLIFGLMSVLNFAHGGLFAWGAYAGVWLYAASGSFIIAVVGAVLAGMLLGWIMERAVIRPMYGNHVRQILVTLGVMLVLSEMLKVVFTPNPLKAEVPPLLNGSWEVAGVILIKYRLFIILIGALVYLGLLLLLKKTRIGLIVRAGVHNPEMVQALGINIRMIFSLVFVFGAGLAALGGALLAPYSGVIFSEMGMQFAILAFIVVVIGGMGSVQGSALASILVGLSGALMAYYVPDLSLAANMLLMIVVLLVKPSGLFGVKGGGA</sequence>
<keyword evidence="11" id="KW-1185">Reference proteome</keyword>
<evidence type="ECO:0000256" key="3">
    <source>
        <dbReference type="ARBA" id="ARBA00022475"/>
    </source>
</evidence>
<keyword evidence="5" id="KW-0029">Amino-acid transport</keyword>
<keyword evidence="6 9" id="KW-1133">Transmembrane helix</keyword>
<feature type="transmembrane region" description="Helical" evidence="9">
    <location>
        <begin position="264"/>
        <end position="284"/>
    </location>
</feature>
<dbReference type="RefSeq" id="WP_212979638.1">
    <property type="nucleotide sequence ID" value="NZ_AP025343.1"/>
</dbReference>
<keyword evidence="3" id="KW-1003">Cell membrane</keyword>
<evidence type="ECO:0000256" key="5">
    <source>
        <dbReference type="ARBA" id="ARBA00022970"/>
    </source>
</evidence>
<dbReference type="PANTHER" id="PTHR11795:SF442">
    <property type="entry name" value="ABC TRANSPORTER ATP-BINDING PROTEIN"/>
    <property type="match status" value="1"/>
</dbReference>
<feature type="transmembrane region" description="Helical" evidence="9">
    <location>
        <begin position="132"/>
        <end position="158"/>
    </location>
</feature>
<comment type="similarity">
    <text evidence="8">Belongs to the binding-protein-dependent transport system permease family. LivHM subfamily.</text>
</comment>
<dbReference type="Proteomes" id="UP000682811">
    <property type="component" value="Unassembled WGS sequence"/>
</dbReference>
<evidence type="ECO:0000256" key="2">
    <source>
        <dbReference type="ARBA" id="ARBA00022448"/>
    </source>
</evidence>
<keyword evidence="2" id="KW-0813">Transport</keyword>
<dbReference type="AlphaFoldDB" id="A0A919YI35"/>
<dbReference type="CDD" id="cd06582">
    <property type="entry name" value="TM_PBP1_LivH_like"/>
    <property type="match status" value="1"/>
</dbReference>
<evidence type="ECO:0000256" key="1">
    <source>
        <dbReference type="ARBA" id="ARBA00004651"/>
    </source>
</evidence>